<keyword evidence="3" id="KW-1185">Reference proteome</keyword>
<name>A0A1M5RHT7_9CLOT</name>
<proteinExistence type="predicted"/>
<dbReference type="OrthoDB" id="9783299at2"/>
<evidence type="ECO:0000259" key="1">
    <source>
        <dbReference type="Pfam" id="PF14344"/>
    </source>
</evidence>
<feature type="domain" description="DUF4397" evidence="1">
    <location>
        <begin position="13"/>
        <end position="128"/>
    </location>
</feature>
<dbReference type="Proteomes" id="UP000184447">
    <property type="component" value="Unassembled WGS sequence"/>
</dbReference>
<sequence>MFFYPFYRTSNKAFIRILHASPDAPAVDIYANDKILVKDLRYKQFTEYLQVTSDMYNIKVYPRGTKSKPVIDTNITVNPESITTIVAVGQLSNIHLLPVNDAILPRNPNKSYVRFAHVSPNTPAVDITLPDGSVIFKDISFEEITEYAEITPGKYTLQARPTGTNSVALTIPNIITKPNRFYTIYAVGLIGETPPLQVLIPLDGNSYIEF</sequence>
<gene>
    <name evidence="2" type="ORF">SAMN02745207_00535</name>
</gene>
<evidence type="ECO:0000313" key="2">
    <source>
        <dbReference type="EMBL" id="SHH25720.1"/>
    </source>
</evidence>
<organism evidence="2 3">
    <name type="scientific">Clostridium grantii DSM 8605</name>
    <dbReference type="NCBI Taxonomy" id="1121316"/>
    <lineage>
        <taxon>Bacteria</taxon>
        <taxon>Bacillati</taxon>
        <taxon>Bacillota</taxon>
        <taxon>Clostridia</taxon>
        <taxon>Eubacteriales</taxon>
        <taxon>Clostridiaceae</taxon>
        <taxon>Clostridium</taxon>
    </lineage>
</organism>
<protein>
    <recommendedName>
        <fullName evidence="1">DUF4397 domain-containing protein</fullName>
    </recommendedName>
</protein>
<dbReference type="InterPro" id="IPR025510">
    <property type="entry name" value="DUF4397"/>
</dbReference>
<dbReference type="RefSeq" id="WP_073336730.1">
    <property type="nucleotide sequence ID" value="NZ_FQXM01000003.1"/>
</dbReference>
<dbReference type="EMBL" id="FQXM01000003">
    <property type="protein sequence ID" value="SHH25720.1"/>
    <property type="molecule type" value="Genomic_DNA"/>
</dbReference>
<dbReference type="STRING" id="1121316.SAMN02745207_00535"/>
<dbReference type="Pfam" id="PF14344">
    <property type="entry name" value="DUF4397"/>
    <property type="match status" value="1"/>
</dbReference>
<evidence type="ECO:0000313" key="3">
    <source>
        <dbReference type="Proteomes" id="UP000184447"/>
    </source>
</evidence>
<reference evidence="2 3" key="1">
    <citation type="submission" date="2016-11" db="EMBL/GenBank/DDBJ databases">
        <authorList>
            <person name="Jaros S."/>
            <person name="Januszkiewicz K."/>
            <person name="Wedrychowicz H."/>
        </authorList>
    </citation>
    <scope>NUCLEOTIDE SEQUENCE [LARGE SCALE GENOMIC DNA]</scope>
    <source>
        <strain evidence="2 3">DSM 8605</strain>
    </source>
</reference>
<accession>A0A1M5RHT7</accession>
<dbReference type="AlphaFoldDB" id="A0A1M5RHT7"/>